<organism evidence="3 4">
    <name type="scientific">Candidatus Roizmanbacteria bacterium GW2011_GWB1_40_7</name>
    <dbReference type="NCBI Taxonomy" id="1618482"/>
    <lineage>
        <taxon>Bacteria</taxon>
        <taxon>Candidatus Roizmaniibacteriota</taxon>
    </lineage>
</organism>
<dbReference type="InterPro" id="IPR052913">
    <property type="entry name" value="Glycopeptide_resist_protein"/>
</dbReference>
<feature type="transmembrane region" description="Helical" evidence="1">
    <location>
        <begin position="7"/>
        <end position="29"/>
    </location>
</feature>
<dbReference type="PANTHER" id="PTHR35788:SF1">
    <property type="entry name" value="EXPORTED PROTEIN"/>
    <property type="match status" value="1"/>
</dbReference>
<evidence type="ECO:0000313" key="4">
    <source>
        <dbReference type="Proteomes" id="UP000034664"/>
    </source>
</evidence>
<dbReference type="InterPro" id="IPR007391">
    <property type="entry name" value="Vancomycin_resist_VanW"/>
</dbReference>
<feature type="domain" description="YoaR-like putative peptidoglycan binding" evidence="2">
    <location>
        <begin position="83"/>
        <end position="205"/>
    </location>
</feature>
<evidence type="ECO:0000259" key="2">
    <source>
        <dbReference type="Pfam" id="PF12229"/>
    </source>
</evidence>
<dbReference type="Proteomes" id="UP000034664">
    <property type="component" value="Unassembled WGS sequence"/>
</dbReference>
<proteinExistence type="predicted"/>
<dbReference type="InterPro" id="IPR022029">
    <property type="entry name" value="YoaR-like_PG-bd"/>
</dbReference>
<dbReference type="EMBL" id="LBZM01000012">
    <property type="protein sequence ID" value="KKR72064.1"/>
    <property type="molecule type" value="Genomic_DNA"/>
</dbReference>
<keyword evidence="1" id="KW-0472">Membrane</keyword>
<evidence type="ECO:0000313" key="3">
    <source>
        <dbReference type="EMBL" id="KKR72064.1"/>
    </source>
</evidence>
<gene>
    <name evidence="3" type="ORF">UU14_C0012G0004</name>
</gene>
<sequence length="480" mass="52684">MKTVKKGVLIALGAIFGIFVILGVAYAHFEYRYTNRVYPGVTIDMYDVSGMTSQDIQNIYQQKSEPLSKTTLTLSAESNIATFSGTQLGISYNTDLAIKQAMATGRAGSFMSDVIFRLTSFLLTLSEFPSQKIIVKLNSTLLYNSEIIDETLTQFAEQVYVSPIEPQFEFNEQTNRVLTFALGANGKALDRKNGHKMIDEAIKSHRGEQISLQIPINITSPKSKVLDTDNLGIVELLAEGISYYKGSIPGRIHNVALAASRVSGILVAPGEIFSFNEAVGDISAATGYKSAYIIKNGRTILGDGGGVCQVSTTVFRAALNAGLEIVDRTPHSYRVAYYEQGGFKPGLDATVYSPSVDLKIRNNTDNYVLLQSEMDKENYKLTYKIYGRKDGRNVEISDIRILDQTPPPPPLYQEDPTLTAGQINQVDWAASGAKTTFDYKVTKNGEVLGAKTFKSTFQPWQSVYLYGPGTAVPSPEIPQQ</sequence>
<name>A0A0G0T4X0_9BACT</name>
<protein>
    <recommendedName>
        <fullName evidence="2">YoaR-like putative peptidoglycan binding domain-containing protein</fullName>
    </recommendedName>
</protein>
<reference evidence="3 4" key="1">
    <citation type="journal article" date="2015" name="Nature">
        <title>rRNA introns, odd ribosomes, and small enigmatic genomes across a large radiation of phyla.</title>
        <authorList>
            <person name="Brown C.T."/>
            <person name="Hug L.A."/>
            <person name="Thomas B.C."/>
            <person name="Sharon I."/>
            <person name="Castelle C.J."/>
            <person name="Singh A."/>
            <person name="Wilkins M.J."/>
            <person name="Williams K.H."/>
            <person name="Banfield J.F."/>
        </authorList>
    </citation>
    <scope>NUCLEOTIDE SEQUENCE [LARGE SCALE GENOMIC DNA]</scope>
</reference>
<keyword evidence="1" id="KW-1133">Transmembrane helix</keyword>
<dbReference type="PANTHER" id="PTHR35788">
    <property type="entry name" value="EXPORTED PROTEIN-RELATED"/>
    <property type="match status" value="1"/>
</dbReference>
<accession>A0A0G0T4X0</accession>
<dbReference type="Pfam" id="PF04294">
    <property type="entry name" value="VanW"/>
    <property type="match status" value="1"/>
</dbReference>
<dbReference type="Pfam" id="PF12229">
    <property type="entry name" value="PG_binding_4"/>
    <property type="match status" value="1"/>
</dbReference>
<dbReference type="AlphaFoldDB" id="A0A0G0T4X0"/>
<comment type="caution">
    <text evidence="3">The sequence shown here is derived from an EMBL/GenBank/DDBJ whole genome shotgun (WGS) entry which is preliminary data.</text>
</comment>
<evidence type="ECO:0000256" key="1">
    <source>
        <dbReference type="SAM" id="Phobius"/>
    </source>
</evidence>
<dbReference type="PATRIC" id="fig|1618482.3.peg.560"/>
<keyword evidence="1" id="KW-0812">Transmembrane</keyword>